<feature type="repeat" description="ANK" evidence="7">
    <location>
        <begin position="5"/>
        <end position="37"/>
    </location>
</feature>
<evidence type="ECO:0000256" key="7">
    <source>
        <dbReference type="PROSITE-ProRule" id="PRU00023"/>
    </source>
</evidence>
<dbReference type="Gene3D" id="1.25.40.20">
    <property type="entry name" value="Ankyrin repeat-containing domain"/>
    <property type="match status" value="2"/>
</dbReference>
<dbReference type="Pfam" id="PF13962">
    <property type="entry name" value="PGG"/>
    <property type="match status" value="1"/>
</dbReference>
<dbReference type="PROSITE" id="PS50297">
    <property type="entry name" value="ANK_REP_REGION"/>
    <property type="match status" value="2"/>
</dbReference>
<dbReference type="PANTHER" id="PTHR24186:SF50">
    <property type="entry name" value="ANKYRIN REPEAT-CONTAINING PROTEIN ITN1-LIKE ISOFORM X1"/>
    <property type="match status" value="1"/>
</dbReference>
<gene>
    <name evidence="11" type="ORF">GH714_002334</name>
</gene>
<comment type="caution">
    <text evidence="11">The sequence shown here is derived from an EMBL/GenBank/DDBJ whole genome shotgun (WGS) entry which is preliminary data.</text>
</comment>
<dbReference type="PANTHER" id="PTHR24186">
    <property type="entry name" value="PROTEIN PHOSPHATASE 1 REGULATORY SUBUNIT"/>
    <property type="match status" value="1"/>
</dbReference>
<evidence type="ECO:0000256" key="3">
    <source>
        <dbReference type="ARBA" id="ARBA00022737"/>
    </source>
</evidence>
<comment type="subcellular location">
    <subcellularLocation>
        <location evidence="1">Membrane</location>
        <topology evidence="1">Multi-pass membrane protein</topology>
    </subcellularLocation>
</comment>
<proteinExistence type="predicted"/>
<feature type="domain" description="PGG" evidence="10">
    <location>
        <begin position="310"/>
        <end position="414"/>
    </location>
</feature>
<reference evidence="11 12" key="1">
    <citation type="journal article" date="2020" name="Mol. Plant">
        <title>The Chromosome-Based Rubber Tree Genome Provides New Insights into Spurge Genome Evolution and Rubber Biosynthesis.</title>
        <authorList>
            <person name="Liu J."/>
            <person name="Shi C."/>
            <person name="Shi C.C."/>
            <person name="Li W."/>
            <person name="Zhang Q.J."/>
            <person name="Zhang Y."/>
            <person name="Li K."/>
            <person name="Lu H.F."/>
            <person name="Shi C."/>
            <person name="Zhu S.T."/>
            <person name="Xiao Z.Y."/>
            <person name="Nan H."/>
            <person name="Yue Y."/>
            <person name="Zhu X.G."/>
            <person name="Wu Y."/>
            <person name="Hong X.N."/>
            <person name="Fan G.Y."/>
            <person name="Tong Y."/>
            <person name="Zhang D."/>
            <person name="Mao C.L."/>
            <person name="Liu Y.L."/>
            <person name="Hao S.J."/>
            <person name="Liu W.Q."/>
            <person name="Lv M.Q."/>
            <person name="Zhang H.B."/>
            <person name="Liu Y."/>
            <person name="Hu-Tang G.R."/>
            <person name="Wang J.P."/>
            <person name="Wang J.H."/>
            <person name="Sun Y.H."/>
            <person name="Ni S.B."/>
            <person name="Chen W.B."/>
            <person name="Zhang X.C."/>
            <person name="Jiao Y.N."/>
            <person name="Eichler E.E."/>
            <person name="Li G.H."/>
            <person name="Liu X."/>
            <person name="Gao L.Z."/>
        </authorList>
    </citation>
    <scope>NUCLEOTIDE SEQUENCE [LARGE SCALE GENOMIC DNA]</scope>
    <source>
        <strain evidence="12">cv. GT1</strain>
        <tissue evidence="11">Leaf</tissue>
    </source>
</reference>
<dbReference type="SUPFAM" id="SSF48403">
    <property type="entry name" value="Ankyrin repeat"/>
    <property type="match status" value="1"/>
</dbReference>
<keyword evidence="5 7" id="KW-0040">ANK repeat</keyword>
<protein>
    <recommendedName>
        <fullName evidence="10">PGG domain-containing protein</fullName>
    </recommendedName>
</protein>
<keyword evidence="2 9" id="KW-0812">Transmembrane</keyword>
<evidence type="ECO:0000256" key="8">
    <source>
        <dbReference type="SAM" id="MobiDB-lite"/>
    </source>
</evidence>
<evidence type="ECO:0000256" key="9">
    <source>
        <dbReference type="SAM" id="Phobius"/>
    </source>
</evidence>
<accession>A0A6A6KFN3</accession>
<dbReference type="SMART" id="SM00248">
    <property type="entry name" value="ANK"/>
    <property type="match status" value="5"/>
</dbReference>
<dbReference type="InterPro" id="IPR026961">
    <property type="entry name" value="PGG_dom"/>
</dbReference>
<organism evidence="11 12">
    <name type="scientific">Hevea brasiliensis</name>
    <name type="common">Para rubber tree</name>
    <name type="synonym">Siphonia brasiliensis</name>
    <dbReference type="NCBI Taxonomy" id="3981"/>
    <lineage>
        <taxon>Eukaryota</taxon>
        <taxon>Viridiplantae</taxon>
        <taxon>Streptophyta</taxon>
        <taxon>Embryophyta</taxon>
        <taxon>Tracheophyta</taxon>
        <taxon>Spermatophyta</taxon>
        <taxon>Magnoliopsida</taxon>
        <taxon>eudicotyledons</taxon>
        <taxon>Gunneridae</taxon>
        <taxon>Pentapetalae</taxon>
        <taxon>rosids</taxon>
        <taxon>fabids</taxon>
        <taxon>Malpighiales</taxon>
        <taxon>Euphorbiaceae</taxon>
        <taxon>Crotonoideae</taxon>
        <taxon>Micrandreae</taxon>
        <taxon>Hevea</taxon>
    </lineage>
</organism>
<dbReference type="EMBL" id="JAAGAX010000016">
    <property type="protein sequence ID" value="KAF2287691.1"/>
    <property type="molecule type" value="Genomic_DNA"/>
</dbReference>
<dbReference type="InterPro" id="IPR002110">
    <property type="entry name" value="Ankyrin_rpt"/>
</dbReference>
<evidence type="ECO:0000256" key="4">
    <source>
        <dbReference type="ARBA" id="ARBA00022989"/>
    </source>
</evidence>
<evidence type="ECO:0000256" key="2">
    <source>
        <dbReference type="ARBA" id="ARBA00022692"/>
    </source>
</evidence>
<feature type="region of interest" description="Disordered" evidence="8">
    <location>
        <begin position="272"/>
        <end position="295"/>
    </location>
</feature>
<evidence type="ECO:0000259" key="10">
    <source>
        <dbReference type="Pfam" id="PF13962"/>
    </source>
</evidence>
<name>A0A6A6KFN3_HEVBR</name>
<feature type="transmembrane region" description="Helical" evidence="9">
    <location>
        <begin position="391"/>
        <end position="416"/>
    </location>
</feature>
<dbReference type="Proteomes" id="UP000467840">
    <property type="component" value="Chromosome 8"/>
</dbReference>
<evidence type="ECO:0000256" key="6">
    <source>
        <dbReference type="ARBA" id="ARBA00023136"/>
    </source>
</evidence>
<evidence type="ECO:0000313" key="11">
    <source>
        <dbReference type="EMBL" id="KAF2287691.1"/>
    </source>
</evidence>
<feature type="transmembrane region" description="Helical" evidence="9">
    <location>
        <begin position="422"/>
        <end position="442"/>
    </location>
</feature>
<keyword evidence="6 9" id="KW-0472">Membrane</keyword>
<keyword evidence="3" id="KW-0677">Repeat</keyword>
<dbReference type="GO" id="GO:0005886">
    <property type="term" value="C:plasma membrane"/>
    <property type="evidence" value="ECO:0007669"/>
    <property type="project" value="TreeGrafter"/>
</dbReference>
<sequence>MVNMDGNTALHEAARKGNFEVVKLLIQKDPELAMLKNKAGESPLFLAADQMHFRIATCILQVVPGCSFQGRSKMNALRAAVVRSYVQGRDYSRSSHFNITTMLRRDFHLDHVNLTDFIILLIKKRPSTMVEASNTGWTPFHHAAYAVREAIVKELLLADKSIACTKNEEGMAGLHVAAREGQVPVLEKIAETCPDIWDLKDNNGRTALHVAAESGKANAVKFILKQVTEDHINDQDNEGNTAMHLATLQGWMKIQLSIAGLASLEQGRKKKIAARTEPAKDNAENHEDEEVEDKRVKPGAQEVLPFAGLRNVANTDILVSTLKATAAFAVPGGYRNHGPDEGMPVLIKRASFKAFVVGNTTALVCSFLSPGVHRFNTFVVNRKSNVKWTGYALLLSFIASFGMGVAFIAGSCAVLADCAALSMAVLLSSYFLHVLLFSHALFNT</sequence>
<dbReference type="PROSITE" id="PS50088">
    <property type="entry name" value="ANK_REPEAT"/>
    <property type="match status" value="2"/>
</dbReference>
<feature type="repeat" description="ANK" evidence="7">
    <location>
        <begin position="203"/>
        <end position="235"/>
    </location>
</feature>
<dbReference type="Pfam" id="PF12796">
    <property type="entry name" value="Ank_2"/>
    <property type="match status" value="2"/>
</dbReference>
<keyword evidence="12" id="KW-1185">Reference proteome</keyword>
<dbReference type="InterPro" id="IPR036770">
    <property type="entry name" value="Ankyrin_rpt-contain_sf"/>
</dbReference>
<dbReference type="AlphaFoldDB" id="A0A6A6KFN3"/>
<evidence type="ECO:0000313" key="12">
    <source>
        <dbReference type="Proteomes" id="UP000467840"/>
    </source>
</evidence>
<evidence type="ECO:0000256" key="1">
    <source>
        <dbReference type="ARBA" id="ARBA00004141"/>
    </source>
</evidence>
<evidence type="ECO:0000256" key="5">
    <source>
        <dbReference type="ARBA" id="ARBA00023043"/>
    </source>
</evidence>
<keyword evidence="4 9" id="KW-1133">Transmembrane helix</keyword>